<dbReference type="Pfam" id="PF07606">
    <property type="entry name" value="DUF1569"/>
    <property type="match status" value="1"/>
</dbReference>
<dbReference type="InterPro" id="IPR034660">
    <property type="entry name" value="DinB/YfiT-like"/>
</dbReference>
<evidence type="ECO:0000313" key="2">
    <source>
        <dbReference type="Proteomes" id="UP000236454"/>
    </source>
</evidence>
<dbReference type="OrthoDB" id="2599194at2"/>
<dbReference type="InterPro" id="IPR011463">
    <property type="entry name" value="DUF1569"/>
</dbReference>
<evidence type="ECO:0000313" key="1">
    <source>
        <dbReference type="EMBL" id="SFT84894.1"/>
    </source>
</evidence>
<proteinExistence type="predicted"/>
<dbReference type="RefSeq" id="WP_090251425.1">
    <property type="nucleotide sequence ID" value="NZ_FPAS01000005.1"/>
</dbReference>
<dbReference type="Proteomes" id="UP000236454">
    <property type="component" value="Unassembled WGS sequence"/>
</dbReference>
<name>A0A1I7BCM8_9FLAO</name>
<dbReference type="Gene3D" id="1.20.120.450">
    <property type="entry name" value="dinb family like domain"/>
    <property type="match status" value="1"/>
</dbReference>
<organism evidence="1 2">
    <name type="scientific">Lishizhenia tianjinensis</name>
    <dbReference type="NCBI Taxonomy" id="477690"/>
    <lineage>
        <taxon>Bacteria</taxon>
        <taxon>Pseudomonadati</taxon>
        <taxon>Bacteroidota</taxon>
        <taxon>Flavobacteriia</taxon>
        <taxon>Flavobacteriales</taxon>
        <taxon>Crocinitomicaceae</taxon>
        <taxon>Lishizhenia</taxon>
    </lineage>
</organism>
<dbReference type="AlphaFoldDB" id="A0A1I7BCM8"/>
<sequence>MKIYNDAYLTEVQERLDKLDTNTQPLWGKMNAPQMLAHLNATYTNSFSKDEKKNGFLMNFMLKKFVKPLVVGDKPYKKNIRTSPAFYIADEREFTKEKTELLANIEKVIQEGEASFEGKKSPNFGTLTAAEWNTLFDKHLQHHFAQFGI</sequence>
<accession>A0A1I7BCM8</accession>
<keyword evidence="2" id="KW-1185">Reference proteome</keyword>
<protein>
    <recommendedName>
        <fullName evidence="3">DUF1569 domain-containing protein</fullName>
    </recommendedName>
</protein>
<evidence type="ECO:0008006" key="3">
    <source>
        <dbReference type="Google" id="ProtNLM"/>
    </source>
</evidence>
<dbReference type="EMBL" id="FPAS01000005">
    <property type="protein sequence ID" value="SFT84894.1"/>
    <property type="molecule type" value="Genomic_DNA"/>
</dbReference>
<gene>
    <name evidence="1" type="ORF">SAMN05216474_2678</name>
</gene>
<dbReference type="STRING" id="477690.SAMN05216474_2678"/>
<reference evidence="1 2" key="1">
    <citation type="submission" date="2016-10" db="EMBL/GenBank/DDBJ databases">
        <authorList>
            <person name="de Groot N.N."/>
        </authorList>
    </citation>
    <scope>NUCLEOTIDE SEQUENCE [LARGE SCALE GENOMIC DNA]</scope>
    <source>
        <strain evidence="1 2">CGMCC 1.7005</strain>
    </source>
</reference>